<sequence>METMRVGIFDELTFFSRVHPLVAAGYFVELFTLLLIFNHLLLTLALFAGLSGLCSWYFNRQKVLSTLKGVGSLMVLIWLFNVVLNQTGAHALWVGHLGSLTFRVTQTAVLYGLTMALSLGGMILAFVLFNGVITTPKLSYLLFPVVPRLAMLLTISLRMVNLFTQKFRRLVMLQKTRGVVVSEGSWRLRLQKTGRLLRILLIDSVSSAMETAVLMEARGFGSKKRSHYQTYRWQAMDGAFGLVSLVMFGLVIGLRTFGWGWTGDITQFTLINGSDGWLAVSVILFTSLPLMGEVGYRVCEN</sequence>
<dbReference type="EMBL" id="JBHSSO010000070">
    <property type="protein sequence ID" value="MFC6290719.1"/>
    <property type="molecule type" value="Genomic_DNA"/>
</dbReference>
<dbReference type="InterPro" id="IPR003339">
    <property type="entry name" value="ABC/ECF_trnsptr_transmembrane"/>
</dbReference>
<keyword evidence="2 5" id="KW-0812">Transmembrane</keyword>
<evidence type="ECO:0000313" key="7">
    <source>
        <dbReference type="Proteomes" id="UP001596258"/>
    </source>
</evidence>
<reference evidence="7" key="1">
    <citation type="journal article" date="2019" name="Int. J. Syst. Evol. Microbiol.">
        <title>The Global Catalogue of Microorganisms (GCM) 10K type strain sequencing project: providing services to taxonomists for standard genome sequencing and annotation.</title>
        <authorList>
            <consortium name="The Broad Institute Genomics Platform"/>
            <consortium name="The Broad Institute Genome Sequencing Center for Infectious Disease"/>
            <person name="Wu L."/>
            <person name="Ma J."/>
        </authorList>
    </citation>
    <scope>NUCLEOTIDE SEQUENCE [LARGE SCALE GENOMIC DNA]</scope>
    <source>
        <strain evidence="7">CCM 8893</strain>
    </source>
</reference>
<dbReference type="PANTHER" id="PTHR33514">
    <property type="entry name" value="PROTEIN ABCI12, CHLOROPLASTIC"/>
    <property type="match status" value="1"/>
</dbReference>
<accession>A0ABW1UAW0</accession>
<evidence type="ECO:0000256" key="2">
    <source>
        <dbReference type="ARBA" id="ARBA00022692"/>
    </source>
</evidence>
<proteinExistence type="predicted"/>
<name>A0ABW1UAW0_9LACO</name>
<feature type="transmembrane region" description="Helical" evidence="5">
    <location>
        <begin position="30"/>
        <end position="58"/>
    </location>
</feature>
<evidence type="ECO:0000256" key="1">
    <source>
        <dbReference type="ARBA" id="ARBA00004141"/>
    </source>
</evidence>
<keyword evidence="3 5" id="KW-1133">Transmembrane helix</keyword>
<evidence type="ECO:0000256" key="3">
    <source>
        <dbReference type="ARBA" id="ARBA00022989"/>
    </source>
</evidence>
<dbReference type="Proteomes" id="UP001596258">
    <property type="component" value="Unassembled WGS sequence"/>
</dbReference>
<keyword evidence="7" id="KW-1185">Reference proteome</keyword>
<organism evidence="6 7">
    <name type="scientific">Levilactobacillus angrenensis</name>
    <dbReference type="NCBI Taxonomy" id="2486020"/>
    <lineage>
        <taxon>Bacteria</taxon>
        <taxon>Bacillati</taxon>
        <taxon>Bacillota</taxon>
        <taxon>Bacilli</taxon>
        <taxon>Lactobacillales</taxon>
        <taxon>Lactobacillaceae</taxon>
        <taxon>Levilactobacillus</taxon>
    </lineage>
</organism>
<feature type="transmembrane region" description="Helical" evidence="5">
    <location>
        <begin position="238"/>
        <end position="257"/>
    </location>
</feature>
<gene>
    <name evidence="6" type="ORF">ACFP1M_11100</name>
</gene>
<protein>
    <submittedName>
        <fullName evidence="6">Energy-coupling factor transporter transmembrane component T</fullName>
    </submittedName>
</protein>
<comment type="caution">
    <text evidence="6">The sequence shown here is derived from an EMBL/GenBank/DDBJ whole genome shotgun (WGS) entry which is preliminary data.</text>
</comment>
<dbReference type="CDD" id="cd16914">
    <property type="entry name" value="EcfT"/>
    <property type="match status" value="1"/>
</dbReference>
<feature type="transmembrane region" description="Helical" evidence="5">
    <location>
        <begin position="141"/>
        <end position="160"/>
    </location>
</feature>
<evidence type="ECO:0000256" key="5">
    <source>
        <dbReference type="SAM" id="Phobius"/>
    </source>
</evidence>
<feature type="transmembrane region" description="Helical" evidence="5">
    <location>
        <begin position="108"/>
        <end position="129"/>
    </location>
</feature>
<evidence type="ECO:0000313" key="6">
    <source>
        <dbReference type="EMBL" id="MFC6290719.1"/>
    </source>
</evidence>
<feature type="transmembrane region" description="Helical" evidence="5">
    <location>
        <begin position="277"/>
        <end position="296"/>
    </location>
</feature>
<dbReference type="Pfam" id="PF02361">
    <property type="entry name" value="CbiQ"/>
    <property type="match status" value="1"/>
</dbReference>
<evidence type="ECO:0000256" key="4">
    <source>
        <dbReference type="ARBA" id="ARBA00023136"/>
    </source>
</evidence>
<dbReference type="RefSeq" id="WP_225418606.1">
    <property type="nucleotide sequence ID" value="NZ_JBHSSO010000070.1"/>
</dbReference>
<feature type="transmembrane region" description="Helical" evidence="5">
    <location>
        <begin position="70"/>
        <end position="88"/>
    </location>
</feature>
<comment type="subcellular location">
    <subcellularLocation>
        <location evidence="1">Membrane</location>
        <topology evidence="1">Multi-pass membrane protein</topology>
    </subcellularLocation>
</comment>
<keyword evidence="4 5" id="KW-0472">Membrane</keyword>
<dbReference type="PANTHER" id="PTHR33514:SF13">
    <property type="entry name" value="PROTEIN ABCI12, CHLOROPLASTIC"/>
    <property type="match status" value="1"/>
</dbReference>